<proteinExistence type="predicted"/>
<comment type="caution">
    <text evidence="1">The sequence shown here is derived from an EMBL/GenBank/DDBJ whole genome shotgun (WGS) entry which is preliminary data.</text>
</comment>
<evidence type="ECO:0000313" key="2">
    <source>
        <dbReference type="Proteomes" id="UP000824469"/>
    </source>
</evidence>
<gene>
    <name evidence="1" type="ORF">KI387_041947</name>
</gene>
<evidence type="ECO:0000313" key="1">
    <source>
        <dbReference type="EMBL" id="KAH9292867.1"/>
    </source>
</evidence>
<dbReference type="Proteomes" id="UP000824469">
    <property type="component" value="Unassembled WGS sequence"/>
</dbReference>
<dbReference type="EMBL" id="JAHRHJ020002132">
    <property type="protein sequence ID" value="KAH9292867.1"/>
    <property type="molecule type" value="Genomic_DNA"/>
</dbReference>
<reference evidence="1 2" key="1">
    <citation type="journal article" date="2021" name="Nat. Plants">
        <title>The Taxus genome provides insights into paclitaxel biosynthesis.</title>
        <authorList>
            <person name="Xiong X."/>
            <person name="Gou J."/>
            <person name="Liao Q."/>
            <person name="Li Y."/>
            <person name="Zhou Q."/>
            <person name="Bi G."/>
            <person name="Li C."/>
            <person name="Du R."/>
            <person name="Wang X."/>
            <person name="Sun T."/>
            <person name="Guo L."/>
            <person name="Liang H."/>
            <person name="Lu P."/>
            <person name="Wu Y."/>
            <person name="Zhang Z."/>
            <person name="Ro D.K."/>
            <person name="Shang Y."/>
            <person name="Huang S."/>
            <person name="Yan J."/>
        </authorList>
    </citation>
    <scope>NUCLEOTIDE SEQUENCE [LARGE SCALE GENOMIC DNA]</scope>
    <source>
        <strain evidence="1">Ta-2019</strain>
    </source>
</reference>
<dbReference type="AlphaFoldDB" id="A0AA38C9T1"/>
<feature type="non-terminal residue" evidence="1">
    <location>
        <position position="63"/>
    </location>
</feature>
<sequence>MPVQHDFEKPHQPTQRQKQEERLHFTILKTCIIQNTRSVLANSSVLQHLRGANKHSWFRQKKQ</sequence>
<protein>
    <submittedName>
        <fullName evidence="1">Uncharacterized protein</fullName>
    </submittedName>
</protein>
<keyword evidence="2" id="KW-1185">Reference proteome</keyword>
<organism evidence="1 2">
    <name type="scientific">Taxus chinensis</name>
    <name type="common">Chinese yew</name>
    <name type="synonym">Taxus wallichiana var. chinensis</name>
    <dbReference type="NCBI Taxonomy" id="29808"/>
    <lineage>
        <taxon>Eukaryota</taxon>
        <taxon>Viridiplantae</taxon>
        <taxon>Streptophyta</taxon>
        <taxon>Embryophyta</taxon>
        <taxon>Tracheophyta</taxon>
        <taxon>Spermatophyta</taxon>
        <taxon>Pinopsida</taxon>
        <taxon>Pinidae</taxon>
        <taxon>Conifers II</taxon>
        <taxon>Cupressales</taxon>
        <taxon>Taxaceae</taxon>
        <taxon>Taxus</taxon>
    </lineage>
</organism>
<accession>A0AA38C9T1</accession>
<name>A0AA38C9T1_TAXCH</name>